<accession>A0A1G1L0R0</accession>
<name>A0A1G1L0R0_9BACT</name>
<dbReference type="AlphaFoldDB" id="A0A1G1L0R0"/>
<reference evidence="1 2" key="1">
    <citation type="journal article" date="2016" name="Nat. Commun.">
        <title>Thousands of microbial genomes shed light on interconnected biogeochemical processes in an aquifer system.</title>
        <authorList>
            <person name="Anantharaman K."/>
            <person name="Brown C.T."/>
            <person name="Hug L.A."/>
            <person name="Sharon I."/>
            <person name="Castelle C.J."/>
            <person name="Probst A.J."/>
            <person name="Thomas B.C."/>
            <person name="Singh A."/>
            <person name="Wilkins M.J."/>
            <person name="Karaoz U."/>
            <person name="Brodie E.L."/>
            <person name="Williams K.H."/>
            <person name="Hubbard S.S."/>
            <person name="Banfield J.F."/>
        </authorList>
    </citation>
    <scope>NUCLEOTIDE SEQUENCE [LARGE SCALE GENOMIC DNA]</scope>
</reference>
<dbReference type="EMBL" id="MHFR01000031">
    <property type="protein sequence ID" value="OGW98715.1"/>
    <property type="molecule type" value="Genomic_DNA"/>
</dbReference>
<sequence length="62" mass="6780">MCHSRKLSLGKARAGPVFPGKRESTNNVRHKALADPTRCLVEIPAFAGMTGLVYAKSEFFIC</sequence>
<comment type="caution">
    <text evidence="1">The sequence shown here is derived from an EMBL/GenBank/DDBJ whole genome shotgun (WGS) entry which is preliminary data.</text>
</comment>
<organism evidence="1 2">
    <name type="scientific">Candidatus Danuiimicrobium aquiferis</name>
    <dbReference type="NCBI Taxonomy" id="1801832"/>
    <lineage>
        <taxon>Bacteria</taxon>
        <taxon>Pseudomonadati</taxon>
        <taxon>Candidatus Omnitrophota</taxon>
        <taxon>Candidatus Danuiimicrobium</taxon>
    </lineage>
</organism>
<proteinExistence type="predicted"/>
<dbReference type="Proteomes" id="UP000178187">
    <property type="component" value="Unassembled WGS sequence"/>
</dbReference>
<evidence type="ECO:0000313" key="2">
    <source>
        <dbReference type="Proteomes" id="UP000178187"/>
    </source>
</evidence>
<gene>
    <name evidence="1" type="ORF">A3G33_05430</name>
</gene>
<protein>
    <submittedName>
        <fullName evidence="1">Uncharacterized protein</fullName>
    </submittedName>
</protein>
<evidence type="ECO:0000313" key="1">
    <source>
        <dbReference type="EMBL" id="OGW98715.1"/>
    </source>
</evidence>